<gene>
    <name evidence="1" type="ORF">PoB_005064800</name>
</gene>
<keyword evidence="2" id="KW-1185">Reference proteome</keyword>
<dbReference type="AlphaFoldDB" id="A0AAV4BWX5"/>
<proteinExistence type="predicted"/>
<dbReference type="EMBL" id="BLXT01005595">
    <property type="protein sequence ID" value="GFO24143.1"/>
    <property type="molecule type" value="Genomic_DNA"/>
</dbReference>
<evidence type="ECO:0000313" key="1">
    <source>
        <dbReference type="EMBL" id="GFO24143.1"/>
    </source>
</evidence>
<comment type="caution">
    <text evidence="1">The sequence shown here is derived from an EMBL/GenBank/DDBJ whole genome shotgun (WGS) entry which is preliminary data.</text>
</comment>
<dbReference type="Proteomes" id="UP000735302">
    <property type="component" value="Unassembled WGS sequence"/>
</dbReference>
<dbReference type="Gene3D" id="3.90.70.120">
    <property type="match status" value="1"/>
</dbReference>
<organism evidence="1 2">
    <name type="scientific">Plakobranchus ocellatus</name>
    <dbReference type="NCBI Taxonomy" id="259542"/>
    <lineage>
        <taxon>Eukaryota</taxon>
        <taxon>Metazoa</taxon>
        <taxon>Spiralia</taxon>
        <taxon>Lophotrochozoa</taxon>
        <taxon>Mollusca</taxon>
        <taxon>Gastropoda</taxon>
        <taxon>Heterobranchia</taxon>
        <taxon>Euthyneura</taxon>
        <taxon>Panpulmonata</taxon>
        <taxon>Sacoglossa</taxon>
        <taxon>Placobranchoidea</taxon>
        <taxon>Plakobranchidae</taxon>
        <taxon>Plakobranchus</taxon>
    </lineage>
</organism>
<protein>
    <submittedName>
        <fullName evidence="1">Uncharacterized protein</fullName>
    </submittedName>
</protein>
<accession>A0AAV4BWX5</accession>
<evidence type="ECO:0000313" key="2">
    <source>
        <dbReference type="Proteomes" id="UP000735302"/>
    </source>
</evidence>
<sequence>MILSSHLSPTRQHHQCRMFQAGTQVPHLFSQRILGLLLLPHPSLQKNPDLPQIDQQRPDTEDGFLMITDILDQAQLFNAKFALDRTQPIHGLVSHHQSHELVFTLADGVNKVFQQKCTAILIMKDMLVMIHACKEDGTCFVFDSHARGNNGLPAATGKVS</sequence>
<name>A0AAV4BWX5_9GAST</name>
<reference evidence="1 2" key="1">
    <citation type="journal article" date="2021" name="Elife">
        <title>Chloroplast acquisition without the gene transfer in kleptoplastic sea slugs, Plakobranchus ocellatus.</title>
        <authorList>
            <person name="Maeda T."/>
            <person name="Takahashi S."/>
            <person name="Yoshida T."/>
            <person name="Shimamura S."/>
            <person name="Takaki Y."/>
            <person name="Nagai Y."/>
            <person name="Toyoda A."/>
            <person name="Suzuki Y."/>
            <person name="Arimoto A."/>
            <person name="Ishii H."/>
            <person name="Satoh N."/>
            <person name="Nishiyama T."/>
            <person name="Hasebe M."/>
            <person name="Maruyama T."/>
            <person name="Minagawa J."/>
            <person name="Obokata J."/>
            <person name="Shigenobu S."/>
        </authorList>
    </citation>
    <scope>NUCLEOTIDE SEQUENCE [LARGE SCALE GENOMIC DNA]</scope>
</reference>